<dbReference type="InterPro" id="IPR050661">
    <property type="entry name" value="BglG_antiterminators"/>
</dbReference>
<dbReference type="AlphaFoldDB" id="A0A437S5X7"/>
<sequence>MRLLLSKRDQRQLEFLELLIKESRITLNQVSEISGYPVRTLSSDIIQMNSYLESIEVETGPNGVALIIPKDSSIREIYRLILEQSREFQLLIYLFFNKNKSQEDIAEELFISISTFRRMVSTLNEKLSRSEIYINSGPFRIEGNESNISKLYIALFSELYDDIENITEVGKYEILIELCQKMAKSGGFALNYPDRTRIWIWTYVRLMRILSGYHLAGYENSGKNLNFEVLRDKEFCEKFKRVWEIELSGDLLVELFHLFLRPEFVRSIADIKKLKKHSEYHRGLDFRIETLFNVVAKALKISTEDTKELHIDLFNIIQFSDTPVYALYDKNKIFTEGFLKNNKSIATIIFQKIEEVFSELKNVESIYAILYLLVTHWPSLLGKIKDKAPKVQMGIFLDTDVEHAEMVSDLIRGYSRLKIEILNSTITEAIDLENSLKNIDVLITNIPKFKVSCCEEVVCINEYPTSDDFKNILLAEERIYQKKIMNRQVY</sequence>
<reference evidence="4 5" key="1">
    <citation type="submission" date="2018-11" db="EMBL/GenBank/DDBJ databases">
        <title>Genome sequencing and assembly of Anaerosphaera sp. nov., GS7-6-2.</title>
        <authorList>
            <person name="Rettenmaier R."/>
            <person name="Liebl W."/>
            <person name="Zverlov V."/>
        </authorList>
    </citation>
    <scope>NUCLEOTIDE SEQUENCE [LARGE SCALE GENOMIC DNA]</scope>
    <source>
        <strain evidence="4 5">GS7-6-2</strain>
    </source>
</reference>
<evidence type="ECO:0000313" key="4">
    <source>
        <dbReference type="EMBL" id="RVU54409.1"/>
    </source>
</evidence>
<dbReference type="Pfam" id="PF05043">
    <property type="entry name" value="Mga"/>
    <property type="match status" value="1"/>
</dbReference>
<keyword evidence="5" id="KW-1185">Reference proteome</keyword>
<organism evidence="4 5">
    <name type="scientific">Anaerosphaera multitolerans</name>
    <dbReference type="NCBI Taxonomy" id="2487351"/>
    <lineage>
        <taxon>Bacteria</taxon>
        <taxon>Bacillati</taxon>
        <taxon>Bacillota</taxon>
        <taxon>Tissierellia</taxon>
        <taxon>Tissierellales</taxon>
        <taxon>Peptoniphilaceae</taxon>
        <taxon>Anaerosphaera</taxon>
    </lineage>
</organism>
<evidence type="ECO:0000256" key="2">
    <source>
        <dbReference type="ARBA" id="ARBA00023163"/>
    </source>
</evidence>
<dbReference type="Gene3D" id="1.10.10.10">
    <property type="entry name" value="Winged helix-like DNA-binding domain superfamily/Winged helix DNA-binding domain"/>
    <property type="match status" value="1"/>
</dbReference>
<name>A0A437S5X7_9FIRM</name>
<keyword evidence="1" id="KW-0805">Transcription regulation</keyword>
<dbReference type="InterPro" id="IPR036388">
    <property type="entry name" value="WH-like_DNA-bd_sf"/>
</dbReference>
<evidence type="ECO:0000313" key="5">
    <source>
        <dbReference type="Proteomes" id="UP000288812"/>
    </source>
</evidence>
<dbReference type="PANTHER" id="PTHR30185">
    <property type="entry name" value="CRYPTIC BETA-GLUCOSIDE BGL OPERON ANTITERMINATOR"/>
    <property type="match status" value="1"/>
</dbReference>
<protein>
    <recommendedName>
        <fullName evidence="3">Mga helix-turn-helix domain-containing protein</fullName>
    </recommendedName>
</protein>
<evidence type="ECO:0000259" key="3">
    <source>
        <dbReference type="Pfam" id="PF05043"/>
    </source>
</evidence>
<dbReference type="OrthoDB" id="1711164at2"/>
<keyword evidence="2" id="KW-0804">Transcription</keyword>
<dbReference type="EMBL" id="RLIH01000010">
    <property type="protein sequence ID" value="RVU54409.1"/>
    <property type="molecule type" value="Genomic_DNA"/>
</dbReference>
<feature type="domain" description="Mga helix-turn-helix" evidence="3">
    <location>
        <begin position="71"/>
        <end position="156"/>
    </location>
</feature>
<proteinExistence type="predicted"/>
<accession>A0A437S5X7</accession>
<dbReference type="InterPro" id="IPR007737">
    <property type="entry name" value="Mga_HTH"/>
</dbReference>
<dbReference type="PANTHER" id="PTHR30185:SF18">
    <property type="entry name" value="TRANSCRIPTIONAL REGULATOR MTLR"/>
    <property type="match status" value="1"/>
</dbReference>
<evidence type="ECO:0000256" key="1">
    <source>
        <dbReference type="ARBA" id="ARBA00023015"/>
    </source>
</evidence>
<gene>
    <name evidence="4" type="ORF">EF514_07385</name>
</gene>
<comment type="caution">
    <text evidence="4">The sequence shown here is derived from an EMBL/GenBank/DDBJ whole genome shotgun (WGS) entry which is preliminary data.</text>
</comment>
<dbReference type="Proteomes" id="UP000288812">
    <property type="component" value="Unassembled WGS sequence"/>
</dbReference>
<dbReference type="RefSeq" id="WP_127724792.1">
    <property type="nucleotide sequence ID" value="NZ_RLIH01000010.1"/>
</dbReference>